<feature type="transmembrane region" description="Helical" evidence="1">
    <location>
        <begin position="170"/>
        <end position="192"/>
    </location>
</feature>
<name>A0ABU7WM15_9ACTN</name>
<proteinExistence type="predicted"/>
<dbReference type="Proteomes" id="UP001348265">
    <property type="component" value="Unassembled WGS sequence"/>
</dbReference>
<dbReference type="EMBL" id="JAVFKM010000002">
    <property type="protein sequence ID" value="MEF3112472.1"/>
    <property type="molecule type" value="Genomic_DNA"/>
</dbReference>
<keyword evidence="1" id="KW-0472">Membrane</keyword>
<keyword evidence="1" id="KW-1133">Transmembrane helix</keyword>
<evidence type="ECO:0000313" key="2">
    <source>
        <dbReference type="EMBL" id="MEF3112472.1"/>
    </source>
</evidence>
<keyword evidence="1" id="KW-0812">Transmembrane</keyword>
<feature type="transmembrane region" description="Helical" evidence="1">
    <location>
        <begin position="198"/>
        <end position="219"/>
    </location>
</feature>
<sequence length="259" mass="28491">MAPPGGHNSPAFLQWAAVGFGLWLLFAVVATWESSRRKKKLPVEQRVDVLREELRTGTPNARGHIRIDPVGYPGIPVSQAEDIAREEGFLRQSQGAKGQWLFYRMGTQPGSSTGIDVRGGPAPEVVRESAAARHVAEGFRTQDGFDPLDETTLATAEKELRTARARSDRAIVRCALALLGCMFAEILARFAWGEWPLYAGFQICAATLLIVGVRIIIGARRLRAEGRRKHGVVLAAYRDTVVAQVDEKKFGADQNSREK</sequence>
<keyword evidence="3" id="KW-1185">Reference proteome</keyword>
<reference evidence="2 3" key="1">
    <citation type="submission" date="2023-08" db="EMBL/GenBank/DDBJ databases">
        <authorList>
            <person name="Sharma P."/>
            <person name="Verma V."/>
            <person name="Mohan M.K."/>
            <person name="Dubey A.K."/>
        </authorList>
    </citation>
    <scope>NUCLEOTIDE SEQUENCE [LARGE SCALE GENOMIC DNA]</scope>
    <source>
        <strain evidence="2 3">ADP4</strain>
    </source>
</reference>
<feature type="transmembrane region" description="Helical" evidence="1">
    <location>
        <begin position="12"/>
        <end position="32"/>
    </location>
</feature>
<evidence type="ECO:0000256" key="1">
    <source>
        <dbReference type="SAM" id="Phobius"/>
    </source>
</evidence>
<comment type="caution">
    <text evidence="2">The sequence shown here is derived from an EMBL/GenBank/DDBJ whole genome shotgun (WGS) entry which is preliminary data.</text>
</comment>
<accession>A0ABU7WM15</accession>
<evidence type="ECO:0000313" key="3">
    <source>
        <dbReference type="Proteomes" id="UP001348265"/>
    </source>
</evidence>
<gene>
    <name evidence="2" type="ORF">RB636_04560</name>
</gene>
<dbReference type="RefSeq" id="WP_331785457.1">
    <property type="nucleotide sequence ID" value="NZ_JAVFKM010000002.1"/>
</dbReference>
<protein>
    <recommendedName>
        <fullName evidence="4">Integral membrane protein</fullName>
    </recommendedName>
</protein>
<evidence type="ECO:0008006" key="4">
    <source>
        <dbReference type="Google" id="ProtNLM"/>
    </source>
</evidence>
<organism evidence="2 3">
    <name type="scientific">Streptomyces chrestomyceticus</name>
    <dbReference type="NCBI Taxonomy" id="68185"/>
    <lineage>
        <taxon>Bacteria</taxon>
        <taxon>Bacillati</taxon>
        <taxon>Actinomycetota</taxon>
        <taxon>Actinomycetes</taxon>
        <taxon>Kitasatosporales</taxon>
        <taxon>Streptomycetaceae</taxon>
        <taxon>Streptomyces</taxon>
    </lineage>
</organism>